<dbReference type="InterPro" id="IPR027417">
    <property type="entry name" value="P-loop_NTPase"/>
</dbReference>
<dbReference type="PANTHER" id="PTHR16305:SF35">
    <property type="entry name" value="TRANSCRIPTIONAL ACTIVATOR DOMAIN"/>
    <property type="match status" value="1"/>
</dbReference>
<dbReference type="PANTHER" id="PTHR16305">
    <property type="entry name" value="TESTICULAR SOLUBLE ADENYLYL CYCLASE"/>
    <property type="match status" value="1"/>
</dbReference>
<dbReference type="EMBL" id="VFPH01000001">
    <property type="protein sequence ID" value="TQM43722.1"/>
    <property type="molecule type" value="Genomic_DNA"/>
</dbReference>
<evidence type="ECO:0000313" key="4">
    <source>
        <dbReference type="EMBL" id="TQM43722.1"/>
    </source>
</evidence>
<evidence type="ECO:0000313" key="5">
    <source>
        <dbReference type="Proteomes" id="UP000319818"/>
    </source>
</evidence>
<keyword evidence="5" id="KW-1185">Reference proteome</keyword>
<evidence type="ECO:0000256" key="2">
    <source>
        <dbReference type="ARBA" id="ARBA00022840"/>
    </source>
</evidence>
<dbReference type="InterPro" id="IPR041664">
    <property type="entry name" value="AAA_16"/>
</dbReference>
<comment type="caution">
    <text evidence="4">The sequence shown here is derived from an EMBL/GenBank/DDBJ whole genome shotgun (WGS) entry which is preliminary data.</text>
</comment>
<dbReference type="SUPFAM" id="SSF52540">
    <property type="entry name" value="P-loop containing nucleoside triphosphate hydrolases"/>
    <property type="match status" value="1"/>
</dbReference>
<organism evidence="4 5">
    <name type="scientific">Pseudonocardia cypriaca</name>
    <dbReference type="NCBI Taxonomy" id="882449"/>
    <lineage>
        <taxon>Bacteria</taxon>
        <taxon>Bacillati</taxon>
        <taxon>Actinomycetota</taxon>
        <taxon>Actinomycetes</taxon>
        <taxon>Pseudonocardiales</taxon>
        <taxon>Pseudonocardiaceae</taxon>
        <taxon>Pseudonocardia</taxon>
    </lineage>
</organism>
<evidence type="ECO:0000256" key="1">
    <source>
        <dbReference type="ARBA" id="ARBA00022741"/>
    </source>
</evidence>
<accession>A0A543GCC9</accession>
<protein>
    <submittedName>
        <fullName evidence="4">AAA ATPase-like protein</fullName>
    </submittedName>
</protein>
<dbReference type="Pfam" id="PF13191">
    <property type="entry name" value="AAA_16"/>
    <property type="match status" value="1"/>
</dbReference>
<dbReference type="GO" id="GO:0005524">
    <property type="term" value="F:ATP binding"/>
    <property type="evidence" value="ECO:0007669"/>
    <property type="project" value="UniProtKB-KW"/>
</dbReference>
<keyword evidence="2" id="KW-0067">ATP-binding</keyword>
<name>A0A543GCC9_9PSEU</name>
<reference evidence="4 5" key="1">
    <citation type="submission" date="2019-06" db="EMBL/GenBank/DDBJ databases">
        <title>Sequencing the genomes of 1000 actinobacteria strains.</title>
        <authorList>
            <person name="Klenk H.-P."/>
        </authorList>
    </citation>
    <scope>NUCLEOTIDE SEQUENCE [LARGE SCALE GENOMIC DNA]</scope>
    <source>
        <strain evidence="4 5">DSM 45511</strain>
    </source>
</reference>
<sequence length="1012" mass="107694">MSGLIGRAHALAAAERALDQLAAGRGGLLLISGEAGIGKSALAAEIGLAASRRGALVATGACTDTEGTPGRWPWVQVVRRLARIADTAEWQAATAAAGDALDPLLGEHSAADSGGDASFRLHDALTTVLVTVAARRPIVVVLEDLHHADVASLQMLDFLTRHAWFEPVLAVGTYRDTELEAAAHPARPRLLPLLGRATQLRLTGLDHDGVRELLARAGRALDHAAVARVVQRTGGNPFFVEQTALLDGALRDGPPTAGVRDVVERRLEVLAAAAPQAVPALEAAAVAGHTFDPEALRPVAELDAAAVEEALAAAEAASLVVRRDGRCAFVHDIVREHLYGRLPAACRQELHAALVGVLSGRPGTSAATLARHARLAVPALPPARVVPVLVAAARDAAARLAAEEAVRHLRDALALLATEPAAAGRDVEVEVRLELAAQLDRAGDITGARETALGVLNGADRPELRARAALQVHRLGDPGGPGHDEIAMLDAVLPDVEDGPLRARVLAAASMARTHHAVDHPRALELGRQAVDVARASGDPDALGWSLLARHDGRWEPGTAAERLELLDELAALARGRGARELEGLAAFLRFLALLERGDPGAFDAFATFRALTERTRLPRHRYLVASREATTALLTGDLDRAADLVDAARDLGARFGEADSAPMWRDQAWALHTLRGDHDAALEVARTAVPGHPFNPVLEGLTAAAAGDADRALSRLDDVERLIAGVHRRFRWMHVVYLCEVAAATGDPALAERARAAAVPVRDGWAVLSGGSAVWGPVSYWLGRVDVATGRRDDAVAGLTAAVRSARRLHARPWAQRAQDALAALGAGERDRPAAEFRRDDDVWTLTFAGRTAHVPDAKGLRDIATLLAVPHTDVPAVDLLHGTEARRPRTTGADPMIDDAARRAYLRRLTALDGEIDAALDRGDDRRAARLDAERAALLDELRRAAGLGGRTRRLGDERERARQTVTARIRDSIRRLRAVHPELAAHLAEAVHTGRVCAYRPTEPVAWRR</sequence>
<dbReference type="AlphaFoldDB" id="A0A543GCC9"/>
<proteinExistence type="predicted"/>
<dbReference type="GO" id="GO:0005737">
    <property type="term" value="C:cytoplasm"/>
    <property type="evidence" value="ECO:0007669"/>
    <property type="project" value="TreeGrafter"/>
</dbReference>
<dbReference type="RefSeq" id="WP_142097669.1">
    <property type="nucleotide sequence ID" value="NZ_VFPH01000001.1"/>
</dbReference>
<feature type="domain" description="Orc1-like AAA ATPase" evidence="3">
    <location>
        <begin position="4"/>
        <end position="169"/>
    </location>
</feature>
<evidence type="ECO:0000259" key="3">
    <source>
        <dbReference type="Pfam" id="PF13191"/>
    </source>
</evidence>
<dbReference type="OrthoDB" id="134712at2"/>
<keyword evidence="1" id="KW-0547">Nucleotide-binding</keyword>
<dbReference type="Proteomes" id="UP000319818">
    <property type="component" value="Unassembled WGS sequence"/>
</dbReference>
<dbReference type="GO" id="GO:0004016">
    <property type="term" value="F:adenylate cyclase activity"/>
    <property type="evidence" value="ECO:0007669"/>
    <property type="project" value="TreeGrafter"/>
</dbReference>
<gene>
    <name evidence="4" type="ORF">FB388_1072</name>
</gene>